<dbReference type="SUPFAM" id="SSF55785">
    <property type="entry name" value="PYP-like sensor domain (PAS domain)"/>
    <property type="match status" value="1"/>
</dbReference>
<dbReference type="NCBIfam" id="TIGR00229">
    <property type="entry name" value="sensory_box"/>
    <property type="match status" value="1"/>
</dbReference>
<feature type="domain" description="HAMP" evidence="18">
    <location>
        <begin position="166"/>
        <end position="218"/>
    </location>
</feature>
<comment type="catalytic activity">
    <reaction evidence="1">
        <text>ATP + protein L-histidine = ADP + protein N-phospho-L-histidine.</text>
        <dbReference type="EC" id="2.7.13.3"/>
    </reaction>
</comment>
<evidence type="ECO:0000256" key="8">
    <source>
        <dbReference type="ARBA" id="ARBA00022692"/>
    </source>
</evidence>
<dbReference type="PROSITE" id="PS50109">
    <property type="entry name" value="HIS_KIN"/>
    <property type="match status" value="1"/>
</dbReference>
<keyword evidence="14 15" id="KW-0472">Membrane</keyword>
<dbReference type="SMART" id="SM00388">
    <property type="entry name" value="HisKA"/>
    <property type="match status" value="1"/>
</dbReference>
<sequence>MKIKTKLTFGVGLLFCLIILLAGVSMWYINELKRDTNNILTANYNTMEYSRNMLLALDEMKDNPKAVAKFDSNLEKQLHNMTERNESNVTLDIAGSFEKLKADMANDTIQGYIRTDIAKLMELNMGAIEQKSEIANNTAETAIVWIVVTGALCFLIAFGLLIKLPNNIAKPIRELTESIRQIANQNYSQRVHFESHNEYGDLAKSFNTMAEKLEEYSSSRLEKILKEKKRVETLINNMHDPVIGLDENKVILFVNDEALKITGLTRTEILNKSVVDIAVSNDLIRTLIVDIIKPLKETDKKVPLKIYSDNKESYFEKEIINIEVTPTGEERSELIGYVILLKNITPFKELDSAKTNFIATISHELKTPISSIKMSTQLLEHLETGKLNDEQKQLVDSIKDDSSRLLKITGELLNMSQVETGNIQLNIQATDPRIILQYAIDTTKIQADQKQVILKPDIEEDIPFVNADAEKTAWVMTNFLTNAIRYSIEKSEVIISLRKHPNGVLFSVKDTGKGIDGRYKKKIFERYFQVPGSSKSGTGLGLAISKEFIETQGGSIDVETAQGMGSTFFFILPSVTK</sequence>
<dbReference type="AlphaFoldDB" id="A0A2V3PR51"/>
<proteinExistence type="predicted"/>
<evidence type="ECO:0000256" key="10">
    <source>
        <dbReference type="ARBA" id="ARBA00022777"/>
    </source>
</evidence>
<keyword evidence="10" id="KW-0418">Kinase</keyword>
<dbReference type="InterPro" id="IPR000014">
    <property type="entry name" value="PAS"/>
</dbReference>
<dbReference type="EC" id="2.7.13.3" evidence="4"/>
<dbReference type="InterPro" id="IPR050351">
    <property type="entry name" value="BphY/WalK/GraS-like"/>
</dbReference>
<dbReference type="PROSITE" id="PS50885">
    <property type="entry name" value="HAMP"/>
    <property type="match status" value="1"/>
</dbReference>
<dbReference type="GO" id="GO:0006355">
    <property type="term" value="P:regulation of DNA-templated transcription"/>
    <property type="evidence" value="ECO:0007669"/>
    <property type="project" value="InterPro"/>
</dbReference>
<dbReference type="PROSITE" id="PS50112">
    <property type="entry name" value="PAS"/>
    <property type="match status" value="1"/>
</dbReference>
<name>A0A2V3PR51_9BACT</name>
<accession>A0A2V3PR51</accession>
<dbReference type="SMART" id="SM00387">
    <property type="entry name" value="HATPase_c"/>
    <property type="match status" value="1"/>
</dbReference>
<dbReference type="CDD" id="cd00130">
    <property type="entry name" value="PAS"/>
    <property type="match status" value="1"/>
</dbReference>
<evidence type="ECO:0000256" key="7">
    <source>
        <dbReference type="ARBA" id="ARBA00022679"/>
    </source>
</evidence>
<evidence type="ECO:0000256" key="1">
    <source>
        <dbReference type="ARBA" id="ARBA00000085"/>
    </source>
</evidence>
<dbReference type="InterPro" id="IPR003594">
    <property type="entry name" value="HATPase_dom"/>
</dbReference>
<dbReference type="RefSeq" id="WP_110312137.1">
    <property type="nucleotide sequence ID" value="NZ_QICL01000031.1"/>
</dbReference>
<dbReference type="CDD" id="cd00082">
    <property type="entry name" value="HisKA"/>
    <property type="match status" value="1"/>
</dbReference>
<dbReference type="Proteomes" id="UP000247973">
    <property type="component" value="Unassembled WGS sequence"/>
</dbReference>
<dbReference type="Gene3D" id="3.30.450.20">
    <property type="entry name" value="PAS domain"/>
    <property type="match status" value="1"/>
</dbReference>
<evidence type="ECO:0000313" key="19">
    <source>
        <dbReference type="EMBL" id="PXV60087.1"/>
    </source>
</evidence>
<dbReference type="SUPFAM" id="SSF158472">
    <property type="entry name" value="HAMP domain-like"/>
    <property type="match status" value="1"/>
</dbReference>
<dbReference type="InterPro" id="IPR003661">
    <property type="entry name" value="HisK_dim/P_dom"/>
</dbReference>
<evidence type="ECO:0000256" key="11">
    <source>
        <dbReference type="ARBA" id="ARBA00022840"/>
    </source>
</evidence>
<evidence type="ECO:0000259" key="17">
    <source>
        <dbReference type="PROSITE" id="PS50112"/>
    </source>
</evidence>
<dbReference type="Pfam" id="PF00989">
    <property type="entry name" value="PAS"/>
    <property type="match status" value="1"/>
</dbReference>
<dbReference type="Pfam" id="PF02518">
    <property type="entry name" value="HATPase_c"/>
    <property type="match status" value="1"/>
</dbReference>
<dbReference type="InterPro" id="IPR013767">
    <property type="entry name" value="PAS_fold"/>
</dbReference>
<evidence type="ECO:0000256" key="4">
    <source>
        <dbReference type="ARBA" id="ARBA00012438"/>
    </source>
</evidence>
<evidence type="ECO:0000256" key="14">
    <source>
        <dbReference type="ARBA" id="ARBA00023136"/>
    </source>
</evidence>
<dbReference type="GO" id="GO:0030295">
    <property type="term" value="F:protein kinase activator activity"/>
    <property type="evidence" value="ECO:0007669"/>
    <property type="project" value="TreeGrafter"/>
</dbReference>
<keyword evidence="5" id="KW-1003">Cell membrane</keyword>
<dbReference type="SMART" id="SM00091">
    <property type="entry name" value="PAS"/>
    <property type="match status" value="1"/>
</dbReference>
<dbReference type="InterPro" id="IPR004358">
    <property type="entry name" value="Sig_transdc_His_kin-like_C"/>
</dbReference>
<evidence type="ECO:0000256" key="5">
    <source>
        <dbReference type="ARBA" id="ARBA00022475"/>
    </source>
</evidence>
<gene>
    <name evidence="19" type="ORF">CLV62_1317</name>
</gene>
<dbReference type="OrthoDB" id="9813151at2"/>
<evidence type="ECO:0000259" key="18">
    <source>
        <dbReference type="PROSITE" id="PS50885"/>
    </source>
</evidence>
<dbReference type="GO" id="GO:0005886">
    <property type="term" value="C:plasma membrane"/>
    <property type="evidence" value="ECO:0007669"/>
    <property type="project" value="UniProtKB-SubCell"/>
</dbReference>
<evidence type="ECO:0000313" key="20">
    <source>
        <dbReference type="Proteomes" id="UP000247973"/>
    </source>
</evidence>
<dbReference type="GO" id="GO:0007234">
    <property type="term" value="P:osmosensory signaling via phosphorelay pathway"/>
    <property type="evidence" value="ECO:0007669"/>
    <property type="project" value="TreeGrafter"/>
</dbReference>
<dbReference type="PANTHER" id="PTHR42878">
    <property type="entry name" value="TWO-COMPONENT HISTIDINE KINASE"/>
    <property type="match status" value="1"/>
</dbReference>
<keyword evidence="9" id="KW-0547">Nucleotide-binding</keyword>
<dbReference type="SUPFAM" id="SSF47384">
    <property type="entry name" value="Homodimeric domain of signal transducing histidine kinase"/>
    <property type="match status" value="1"/>
</dbReference>
<dbReference type="FunFam" id="3.30.565.10:FF:000023">
    <property type="entry name" value="PAS domain-containing sensor histidine kinase"/>
    <property type="match status" value="1"/>
</dbReference>
<dbReference type="GO" id="GO:0000156">
    <property type="term" value="F:phosphorelay response regulator activity"/>
    <property type="evidence" value="ECO:0007669"/>
    <property type="project" value="TreeGrafter"/>
</dbReference>
<dbReference type="CDD" id="cd06225">
    <property type="entry name" value="HAMP"/>
    <property type="match status" value="1"/>
</dbReference>
<dbReference type="PRINTS" id="PR00344">
    <property type="entry name" value="BCTRLSENSOR"/>
</dbReference>
<evidence type="ECO:0000256" key="13">
    <source>
        <dbReference type="ARBA" id="ARBA00023012"/>
    </source>
</evidence>
<dbReference type="InterPro" id="IPR036890">
    <property type="entry name" value="HATPase_C_sf"/>
</dbReference>
<keyword evidence="6" id="KW-0597">Phosphoprotein</keyword>
<evidence type="ECO:0000259" key="16">
    <source>
        <dbReference type="PROSITE" id="PS50109"/>
    </source>
</evidence>
<dbReference type="InterPro" id="IPR035965">
    <property type="entry name" value="PAS-like_dom_sf"/>
</dbReference>
<feature type="transmembrane region" description="Helical" evidence="15">
    <location>
        <begin position="142"/>
        <end position="162"/>
    </location>
</feature>
<feature type="domain" description="PAS" evidence="17">
    <location>
        <begin position="227"/>
        <end position="275"/>
    </location>
</feature>
<keyword evidence="20" id="KW-1185">Reference proteome</keyword>
<keyword evidence="11" id="KW-0067">ATP-binding</keyword>
<evidence type="ECO:0000256" key="3">
    <source>
        <dbReference type="ARBA" id="ARBA00004236"/>
    </source>
</evidence>
<comment type="subcellular location">
    <subcellularLocation>
        <location evidence="3">Cell membrane</location>
    </subcellularLocation>
    <subcellularLocation>
        <location evidence="2">Membrane</location>
        <topology evidence="2">Multi-pass membrane protein</topology>
    </subcellularLocation>
</comment>
<protein>
    <recommendedName>
        <fullName evidence="4">histidine kinase</fullName>
        <ecNumber evidence="4">2.7.13.3</ecNumber>
    </recommendedName>
</protein>
<dbReference type="SMART" id="SM00304">
    <property type="entry name" value="HAMP"/>
    <property type="match status" value="1"/>
</dbReference>
<dbReference type="EMBL" id="QICL01000031">
    <property type="protein sequence ID" value="PXV60087.1"/>
    <property type="molecule type" value="Genomic_DNA"/>
</dbReference>
<dbReference type="Gene3D" id="1.10.287.130">
    <property type="match status" value="1"/>
</dbReference>
<keyword evidence="8 15" id="KW-0812">Transmembrane</keyword>
<dbReference type="InterPro" id="IPR005467">
    <property type="entry name" value="His_kinase_dom"/>
</dbReference>
<feature type="domain" description="Histidine kinase" evidence="16">
    <location>
        <begin position="360"/>
        <end position="576"/>
    </location>
</feature>
<keyword evidence="7" id="KW-0808">Transferase</keyword>
<feature type="transmembrane region" description="Helical" evidence="15">
    <location>
        <begin position="7"/>
        <end position="29"/>
    </location>
</feature>
<dbReference type="PANTHER" id="PTHR42878:SF7">
    <property type="entry name" value="SENSOR HISTIDINE KINASE GLRK"/>
    <property type="match status" value="1"/>
</dbReference>
<evidence type="ECO:0000256" key="6">
    <source>
        <dbReference type="ARBA" id="ARBA00022553"/>
    </source>
</evidence>
<dbReference type="Gene3D" id="3.30.565.10">
    <property type="entry name" value="Histidine kinase-like ATPase, C-terminal domain"/>
    <property type="match status" value="1"/>
</dbReference>
<evidence type="ECO:0000256" key="2">
    <source>
        <dbReference type="ARBA" id="ARBA00004141"/>
    </source>
</evidence>
<reference evidence="19 20" key="1">
    <citation type="submission" date="2018-03" db="EMBL/GenBank/DDBJ databases">
        <title>Genomic Encyclopedia of Archaeal and Bacterial Type Strains, Phase II (KMG-II): from individual species to whole genera.</title>
        <authorList>
            <person name="Goeker M."/>
        </authorList>
    </citation>
    <scope>NUCLEOTIDE SEQUENCE [LARGE SCALE GENOMIC DNA]</scope>
    <source>
        <strain evidence="19 20">DSM 100214</strain>
    </source>
</reference>
<dbReference type="GO" id="GO:0000155">
    <property type="term" value="F:phosphorelay sensor kinase activity"/>
    <property type="evidence" value="ECO:0007669"/>
    <property type="project" value="InterPro"/>
</dbReference>
<keyword evidence="13" id="KW-0902">Two-component regulatory system</keyword>
<dbReference type="InterPro" id="IPR003660">
    <property type="entry name" value="HAMP_dom"/>
</dbReference>
<dbReference type="Pfam" id="PF00512">
    <property type="entry name" value="HisKA"/>
    <property type="match status" value="1"/>
</dbReference>
<dbReference type="InterPro" id="IPR036097">
    <property type="entry name" value="HisK_dim/P_sf"/>
</dbReference>
<dbReference type="GO" id="GO:0005524">
    <property type="term" value="F:ATP binding"/>
    <property type="evidence" value="ECO:0007669"/>
    <property type="project" value="UniProtKB-KW"/>
</dbReference>
<organism evidence="19 20">
    <name type="scientific">Dysgonomonas alginatilytica</name>
    <dbReference type="NCBI Taxonomy" id="1605892"/>
    <lineage>
        <taxon>Bacteria</taxon>
        <taxon>Pseudomonadati</taxon>
        <taxon>Bacteroidota</taxon>
        <taxon>Bacteroidia</taxon>
        <taxon>Bacteroidales</taxon>
        <taxon>Dysgonomonadaceae</taxon>
        <taxon>Dysgonomonas</taxon>
    </lineage>
</organism>
<keyword evidence="12 15" id="KW-1133">Transmembrane helix</keyword>
<comment type="caution">
    <text evidence="19">The sequence shown here is derived from an EMBL/GenBank/DDBJ whole genome shotgun (WGS) entry which is preliminary data.</text>
</comment>
<dbReference type="SUPFAM" id="SSF55874">
    <property type="entry name" value="ATPase domain of HSP90 chaperone/DNA topoisomerase II/histidine kinase"/>
    <property type="match status" value="1"/>
</dbReference>
<dbReference type="Pfam" id="PF00672">
    <property type="entry name" value="HAMP"/>
    <property type="match status" value="1"/>
</dbReference>
<evidence type="ECO:0000256" key="9">
    <source>
        <dbReference type="ARBA" id="ARBA00022741"/>
    </source>
</evidence>
<evidence type="ECO:0000256" key="12">
    <source>
        <dbReference type="ARBA" id="ARBA00022989"/>
    </source>
</evidence>
<evidence type="ECO:0000256" key="15">
    <source>
        <dbReference type="SAM" id="Phobius"/>
    </source>
</evidence>
<dbReference type="Gene3D" id="6.10.340.10">
    <property type="match status" value="1"/>
</dbReference>